<dbReference type="InterPro" id="IPR055122">
    <property type="entry name" value="Med14_N"/>
</dbReference>
<keyword evidence="5 11" id="KW-0805">Transcription regulation</keyword>
<feature type="region of interest" description="Disordered" evidence="12">
    <location>
        <begin position="1"/>
        <end position="27"/>
    </location>
</feature>
<keyword evidence="7 11" id="KW-0804">Transcription</keyword>
<evidence type="ECO:0000256" key="12">
    <source>
        <dbReference type="SAM" id="MobiDB-lite"/>
    </source>
</evidence>
<dbReference type="GO" id="GO:0016592">
    <property type="term" value="C:mediator complex"/>
    <property type="evidence" value="ECO:0007669"/>
    <property type="project" value="UniProtKB-UniRule"/>
</dbReference>
<comment type="function">
    <text evidence="9 11">Component of the Mediator complex, a coactivator involved in the regulated transcription of nearly all RNA polymerase II-dependent genes. Mediator functions as a bridge to convey information from gene-specific regulatory proteins to the basal RNA polymerase II transcription machinery. Mediator is recruited to promoters by direct interactions with regulatory proteins and serves as a scaffold for the assembly of a functional preinitiation complex with RNA polymerase II and the general transcription factors.</text>
</comment>
<organism evidence="14 15">
    <name type="scientific">Aspergillus ellipticus CBS 707.79</name>
    <dbReference type="NCBI Taxonomy" id="1448320"/>
    <lineage>
        <taxon>Eukaryota</taxon>
        <taxon>Fungi</taxon>
        <taxon>Dikarya</taxon>
        <taxon>Ascomycota</taxon>
        <taxon>Pezizomycotina</taxon>
        <taxon>Eurotiomycetes</taxon>
        <taxon>Eurotiomycetidae</taxon>
        <taxon>Eurotiales</taxon>
        <taxon>Aspergillaceae</taxon>
        <taxon>Aspergillus</taxon>
        <taxon>Aspergillus subgen. Circumdati</taxon>
    </lineage>
</organism>
<dbReference type="InterPro" id="IPR013947">
    <property type="entry name" value="Mediator_Med14"/>
</dbReference>
<reference evidence="14 15" key="1">
    <citation type="submission" date="2018-02" db="EMBL/GenBank/DDBJ databases">
        <title>The genomes of Aspergillus section Nigri reveals drivers in fungal speciation.</title>
        <authorList>
            <consortium name="DOE Joint Genome Institute"/>
            <person name="Vesth T.C."/>
            <person name="Nybo J."/>
            <person name="Theobald S."/>
            <person name="Brandl J."/>
            <person name="Frisvad J.C."/>
            <person name="Nielsen K.F."/>
            <person name="Lyhne E.K."/>
            <person name="Kogle M.E."/>
            <person name="Kuo A."/>
            <person name="Riley R."/>
            <person name="Clum A."/>
            <person name="Nolan M."/>
            <person name="Lipzen A."/>
            <person name="Salamov A."/>
            <person name="Henrissat B."/>
            <person name="Wiebenga A."/>
            <person name="De vries R.P."/>
            <person name="Grigoriev I.V."/>
            <person name="Mortensen U.H."/>
            <person name="Andersen M.R."/>
            <person name="Baker S.E."/>
        </authorList>
    </citation>
    <scope>NUCLEOTIDE SEQUENCE [LARGE SCALE GENOMIC DNA]</scope>
    <source>
        <strain evidence="14 15">CBS 707.79</strain>
    </source>
</reference>
<dbReference type="AlphaFoldDB" id="A0A319D0K3"/>
<evidence type="ECO:0000256" key="11">
    <source>
        <dbReference type="RuleBase" id="RU365082"/>
    </source>
</evidence>
<dbReference type="PANTHER" id="PTHR12809">
    <property type="entry name" value="MEDIATOR COMPLEX SUBUNIT"/>
    <property type="match status" value="1"/>
</dbReference>
<comment type="similarity">
    <text evidence="2 11">Belongs to the Mediator complex subunit 14 family.</text>
</comment>
<evidence type="ECO:0000256" key="8">
    <source>
        <dbReference type="ARBA" id="ARBA00023242"/>
    </source>
</evidence>
<evidence type="ECO:0000256" key="9">
    <source>
        <dbReference type="ARBA" id="ARBA00025687"/>
    </source>
</evidence>
<dbReference type="VEuPathDB" id="FungiDB:BO71DRAFT_73948"/>
<name>A0A319D0K3_9EURO</name>
<comment type="subcellular location">
    <subcellularLocation>
        <location evidence="1 11">Nucleus</location>
    </subcellularLocation>
</comment>
<keyword evidence="6 11" id="KW-0010">Activator</keyword>
<comment type="subunit">
    <text evidence="3 11">Component of the Mediator complex.</text>
</comment>
<dbReference type="Pfam" id="PF26204">
    <property type="entry name" value="Med14_fung"/>
    <property type="match status" value="1"/>
</dbReference>
<proteinExistence type="inferred from homology"/>
<keyword evidence="15" id="KW-1185">Reference proteome</keyword>
<dbReference type="GO" id="GO:0006357">
    <property type="term" value="P:regulation of transcription by RNA polymerase II"/>
    <property type="evidence" value="ECO:0007669"/>
    <property type="project" value="InterPro"/>
</dbReference>
<evidence type="ECO:0000313" key="14">
    <source>
        <dbReference type="EMBL" id="PYH90541.1"/>
    </source>
</evidence>
<dbReference type="STRING" id="1448320.A0A319D0K3"/>
<dbReference type="PANTHER" id="PTHR12809:SF2">
    <property type="entry name" value="MEDIATOR OF RNA POLYMERASE II TRANSCRIPTION SUBUNIT 14"/>
    <property type="match status" value="1"/>
</dbReference>
<evidence type="ECO:0000259" key="13">
    <source>
        <dbReference type="Pfam" id="PF08638"/>
    </source>
</evidence>
<evidence type="ECO:0000313" key="15">
    <source>
        <dbReference type="Proteomes" id="UP000247810"/>
    </source>
</evidence>
<sequence>MPGVIMDDANTGGLRHGPGNHDSRNELSCSAGEVTRLNGITDSQNSSLSLDGEDGSFGQHRVGTSSIYRMSRGLNEPPELPRIMQGFFPFSKLVTRSVQQCWNDLSDLIAELAEVQIHSHESNSLPISTSGKSPGNQSSENIRKKIRTLEFSHAKRAEFIKLLVLSQWSRQAADVSKLIDIQNFIRTRHQAYAGALQCIGDMKRDLVQAQVANPDLKTALEVLSKGKVASMSDLGYTPPKPLKARGTLKRLQRINRLIGVRLAVREEIPSLFRTYRIHDGRVTFIVPGEFELDLSIGEEDESSQFFFVDIHFLFLPSPPVPKGRILNELEITINDVLQSSGLIGCFNLLHGFVLTNKVNILFKQAIELARGPWTDVLRVELLHRTLVIQYWTLKPGAKSWLEIGIKRGCRRSNNESSELPSLGLRWIRDGEEVTCEDIDFDEEYLSMECLLRSTIALHVSQILSSAYISIRHSSLFSTGLLSLRAQLNRTEPGDCLLDVQLTKTRYIRVFIEPMSGMSILSATPSALERFDGDRNPDKSFVDDIVARVARLRCNAAIEEIESNLKMLGFEPLNSRAWKFDVRRIFPPNILRFTFFWHRLWEPNWAVAATSSMDGDSWWVIQFGPTVLAKSHAILDASVHSQSFFRSTQVVSHTFFPAMQHKINYTSLAALGHCLPGILTIHSNARYLEDLQSIKFYPPLHKLKIESDLQVPDIFIRYDTSNLPNAFQLAMPVRAKRRTHIKDTIRLAFNGIDPRKKVAIMVAYGNLVSPASAFGAPISNLDRSLVFQAKGSGFAIRLLAPAGQSIIINLIESLQKLECLLSILESLQRKKIGVRAFSLSSISFTYGQQRNFSASLNIDLSMSLSHVDLSPVELASRPESIFNLRLSIRFDHSSPHRRIQESLASSLNHVSTETGLENVVKLLSLTLPLMRALDQLMTNPSYNEPLKVQVTARNAKKYQIYYPDEKIRFQLVATSHLNRMVWILNDVNGQRNGVVHDNIKTNIQGTLYNSKGDGWRGLGNGVVAEIGSIGNLLREIEKCFAISQGQPGQKSTDGAAKIGKLNSLTPSVPLGEHGHIEGIEYPHHDLLATVPNNRSAQSKANTATQNEDIIMID</sequence>
<evidence type="ECO:0000256" key="6">
    <source>
        <dbReference type="ARBA" id="ARBA00023159"/>
    </source>
</evidence>
<dbReference type="Pfam" id="PF08638">
    <property type="entry name" value="Med14"/>
    <property type="match status" value="1"/>
</dbReference>
<keyword evidence="8 11" id="KW-0539">Nucleus</keyword>
<dbReference type="Proteomes" id="UP000247810">
    <property type="component" value="Unassembled WGS sequence"/>
</dbReference>
<dbReference type="EMBL" id="KZ825979">
    <property type="protein sequence ID" value="PYH90541.1"/>
    <property type="molecule type" value="Genomic_DNA"/>
</dbReference>
<dbReference type="GO" id="GO:0070847">
    <property type="term" value="C:core mediator complex"/>
    <property type="evidence" value="ECO:0007669"/>
    <property type="project" value="TreeGrafter"/>
</dbReference>
<dbReference type="OrthoDB" id="205099at2759"/>
<evidence type="ECO:0000256" key="1">
    <source>
        <dbReference type="ARBA" id="ARBA00004123"/>
    </source>
</evidence>
<dbReference type="GO" id="GO:0003712">
    <property type="term" value="F:transcription coregulator activity"/>
    <property type="evidence" value="ECO:0007669"/>
    <property type="project" value="UniProtKB-UniRule"/>
</dbReference>
<evidence type="ECO:0000256" key="4">
    <source>
        <dbReference type="ARBA" id="ARBA00019619"/>
    </source>
</evidence>
<evidence type="ECO:0000256" key="5">
    <source>
        <dbReference type="ARBA" id="ARBA00023015"/>
    </source>
</evidence>
<feature type="domain" description="Mediator complex subunit MED14 N-terminal" evidence="13">
    <location>
        <begin position="87"/>
        <end position="297"/>
    </location>
</feature>
<gene>
    <name evidence="14" type="ORF">BO71DRAFT_73948</name>
</gene>
<evidence type="ECO:0000256" key="3">
    <source>
        <dbReference type="ARBA" id="ARBA00011837"/>
    </source>
</evidence>
<protein>
    <recommendedName>
        <fullName evidence="4 11">Mediator of RNA polymerase II transcription subunit 14</fullName>
    </recommendedName>
    <alternativeName>
        <fullName evidence="10 11">Mediator complex subunit 14</fullName>
    </alternativeName>
</protein>
<evidence type="ECO:0000256" key="2">
    <source>
        <dbReference type="ARBA" id="ARBA00007813"/>
    </source>
</evidence>
<evidence type="ECO:0000256" key="10">
    <source>
        <dbReference type="ARBA" id="ARBA00032007"/>
    </source>
</evidence>
<evidence type="ECO:0000256" key="7">
    <source>
        <dbReference type="ARBA" id="ARBA00023163"/>
    </source>
</evidence>
<accession>A0A319D0K3</accession>